<keyword evidence="3 4" id="KW-0539">Nucleus</keyword>
<protein>
    <recommendedName>
        <fullName evidence="5">HMG box domain-containing protein</fullName>
    </recommendedName>
</protein>
<feature type="domain" description="HMG box" evidence="5">
    <location>
        <begin position="37"/>
        <end position="106"/>
    </location>
</feature>
<comment type="subcellular location">
    <subcellularLocation>
        <location evidence="1">Nucleus</location>
    </subcellularLocation>
</comment>
<dbReference type="PANTHER" id="PTHR46261">
    <property type="entry name" value="HIGH MOBILITY GROUP B PROTEIN 4-RELATED"/>
    <property type="match status" value="1"/>
</dbReference>
<proteinExistence type="predicted"/>
<dbReference type="Proteomes" id="UP000092460">
    <property type="component" value="Unassembled WGS sequence"/>
</dbReference>
<evidence type="ECO:0000259" key="5">
    <source>
        <dbReference type="PROSITE" id="PS50118"/>
    </source>
</evidence>
<feature type="DNA-binding region" description="HMG box" evidence="4">
    <location>
        <begin position="37"/>
        <end position="106"/>
    </location>
</feature>
<name>A0A1B0AUW3_9MUSC</name>
<dbReference type="Gene3D" id="1.10.30.10">
    <property type="entry name" value="High mobility group box domain"/>
    <property type="match status" value="1"/>
</dbReference>
<evidence type="ECO:0000256" key="2">
    <source>
        <dbReference type="ARBA" id="ARBA00023125"/>
    </source>
</evidence>
<sequence length="136" mass="16080">MYRLYNFNKYQCEVKPTAQKSEPQKQTPCAEEKLYQKSTAPSAFFVFLYEFRRLVAKSCLKNLTQVEISRNAGKRWRQMTDAEKQPYSLWARSNRDKLRGTMIKQIAILFHSYTMILKLELSREPLAHLYPLSAAY</sequence>
<reference evidence="7" key="1">
    <citation type="submission" date="2015-01" db="EMBL/GenBank/DDBJ databases">
        <authorList>
            <person name="Aksoy S."/>
            <person name="Warren W."/>
            <person name="Wilson R.K."/>
        </authorList>
    </citation>
    <scope>NUCLEOTIDE SEQUENCE [LARGE SCALE GENOMIC DNA]</scope>
    <source>
        <strain evidence="7">IAEA</strain>
    </source>
</reference>
<dbReference type="InterPro" id="IPR009071">
    <property type="entry name" value="HMG_box_dom"/>
</dbReference>
<accession>A0A1B0AUW3</accession>
<evidence type="ECO:0000256" key="3">
    <source>
        <dbReference type="ARBA" id="ARBA00023242"/>
    </source>
</evidence>
<dbReference type="STRING" id="67801.A0A1B0AUW3"/>
<dbReference type="PANTHER" id="PTHR46261:SF18">
    <property type="entry name" value="DNA-BINDING PROTEIN MNB1B"/>
    <property type="match status" value="1"/>
</dbReference>
<dbReference type="Pfam" id="PF00505">
    <property type="entry name" value="HMG_box"/>
    <property type="match status" value="1"/>
</dbReference>
<dbReference type="SUPFAM" id="SSF47095">
    <property type="entry name" value="HMG-box"/>
    <property type="match status" value="1"/>
</dbReference>
<organism evidence="6 7">
    <name type="scientific">Glossina palpalis gambiensis</name>
    <dbReference type="NCBI Taxonomy" id="67801"/>
    <lineage>
        <taxon>Eukaryota</taxon>
        <taxon>Metazoa</taxon>
        <taxon>Ecdysozoa</taxon>
        <taxon>Arthropoda</taxon>
        <taxon>Hexapoda</taxon>
        <taxon>Insecta</taxon>
        <taxon>Pterygota</taxon>
        <taxon>Neoptera</taxon>
        <taxon>Endopterygota</taxon>
        <taxon>Diptera</taxon>
        <taxon>Brachycera</taxon>
        <taxon>Muscomorpha</taxon>
        <taxon>Hippoboscoidea</taxon>
        <taxon>Glossinidae</taxon>
        <taxon>Glossina</taxon>
    </lineage>
</organism>
<dbReference type="GO" id="GO:0005634">
    <property type="term" value="C:nucleus"/>
    <property type="evidence" value="ECO:0007669"/>
    <property type="project" value="UniProtKB-SubCell"/>
</dbReference>
<keyword evidence="7" id="KW-1185">Reference proteome</keyword>
<keyword evidence="2 4" id="KW-0238">DNA-binding</keyword>
<dbReference type="PROSITE" id="PS50118">
    <property type="entry name" value="HMG_BOX_2"/>
    <property type="match status" value="1"/>
</dbReference>
<evidence type="ECO:0000313" key="6">
    <source>
        <dbReference type="EnsemblMetazoa" id="GPPI009478-PA"/>
    </source>
</evidence>
<evidence type="ECO:0000313" key="7">
    <source>
        <dbReference type="Proteomes" id="UP000092460"/>
    </source>
</evidence>
<dbReference type="VEuPathDB" id="VectorBase:GPPI009478"/>
<dbReference type="AlphaFoldDB" id="A0A1B0AUW3"/>
<reference evidence="6" key="2">
    <citation type="submission" date="2020-05" db="UniProtKB">
        <authorList>
            <consortium name="EnsemblMetazoa"/>
        </authorList>
    </citation>
    <scope>IDENTIFICATION</scope>
    <source>
        <strain evidence="6">IAEA</strain>
    </source>
</reference>
<dbReference type="EMBL" id="JXJN01003762">
    <property type="status" value="NOT_ANNOTATED_CDS"/>
    <property type="molecule type" value="Genomic_DNA"/>
</dbReference>
<dbReference type="InterPro" id="IPR031061">
    <property type="entry name" value="HMGB_plant"/>
</dbReference>
<dbReference type="InterPro" id="IPR036910">
    <property type="entry name" value="HMG_box_dom_sf"/>
</dbReference>
<evidence type="ECO:0000256" key="1">
    <source>
        <dbReference type="ARBA" id="ARBA00004123"/>
    </source>
</evidence>
<dbReference type="EnsemblMetazoa" id="GPPI009478-RA">
    <property type="protein sequence ID" value="GPPI009478-PA"/>
    <property type="gene ID" value="GPPI009478"/>
</dbReference>
<evidence type="ECO:0000256" key="4">
    <source>
        <dbReference type="PROSITE-ProRule" id="PRU00267"/>
    </source>
</evidence>
<dbReference type="GO" id="GO:0003677">
    <property type="term" value="F:DNA binding"/>
    <property type="evidence" value="ECO:0007669"/>
    <property type="project" value="UniProtKB-UniRule"/>
</dbReference>
<dbReference type="SMART" id="SM00398">
    <property type="entry name" value="HMG"/>
    <property type="match status" value="1"/>
</dbReference>